<dbReference type="RefSeq" id="WP_134519248.1">
    <property type="nucleotide sequence ID" value="NZ_SOHE01000041.1"/>
</dbReference>
<dbReference type="PANTHER" id="PTHR24094:SF15">
    <property type="entry name" value="AMP-DEPENDENT SYNTHETASE_LIGASE DOMAIN-CONTAINING PROTEIN-RELATED"/>
    <property type="match status" value="1"/>
</dbReference>
<name>A0A4R9A2Z8_9MICO</name>
<dbReference type="Proteomes" id="UP000297447">
    <property type="component" value="Unassembled WGS sequence"/>
</dbReference>
<dbReference type="InterPro" id="IPR008613">
    <property type="entry name" value="Excalibur_Ca-bd_domain"/>
</dbReference>
<sequence>MRSRHALALFSLPLFVISSLAITSPAVAAETSAQIPVTELFAEVGTASPVTSGYSRDLFTHWIDADGDGCDTRQEVLIEESLVPVTFSSGCTVSSGEWYSWYDGATWTAPSDVDVDHFVPLSEAWQSGAHAWSADQRRAFANDLGLAVGLEAVTDNVNQSKGDRDPGAWLPPLADQSCRYVAEWVVVKYRWALTVDIDERAAMDDILVGACANTIVTVPARGGSEDIAPEGDVPANPQDSRNCTDFASWREAQDWFEFYFPHYGDVARLDSNGDGIACESLPGAP</sequence>
<evidence type="ECO:0000259" key="2">
    <source>
        <dbReference type="SMART" id="SM00894"/>
    </source>
</evidence>
<comment type="caution">
    <text evidence="3">The sequence shown here is derived from an EMBL/GenBank/DDBJ whole genome shotgun (WGS) entry which is preliminary data.</text>
</comment>
<accession>A0A4R9A2Z8</accession>
<evidence type="ECO:0000313" key="4">
    <source>
        <dbReference type="Proteomes" id="UP000297447"/>
    </source>
</evidence>
<dbReference type="AlphaFoldDB" id="A0A4R9A2Z8"/>
<feature type="domain" description="Excalibur calcium-binding" evidence="2">
    <location>
        <begin position="239"/>
        <end position="279"/>
    </location>
</feature>
<keyword evidence="1" id="KW-0732">Signal</keyword>
<reference evidence="3 4" key="1">
    <citation type="submission" date="2019-03" db="EMBL/GenBank/DDBJ databases">
        <title>Genomics of glacier-inhabiting Cryobacterium strains.</title>
        <authorList>
            <person name="Liu Q."/>
            <person name="Xin Y.-H."/>
        </authorList>
    </citation>
    <scope>NUCLEOTIDE SEQUENCE [LARGE SCALE GENOMIC DNA]</scope>
    <source>
        <strain evidence="3 4">Hh14</strain>
    </source>
</reference>
<dbReference type="EMBL" id="SOHE01000041">
    <property type="protein sequence ID" value="TFD50573.1"/>
    <property type="molecule type" value="Genomic_DNA"/>
</dbReference>
<feature type="signal peptide" evidence="1">
    <location>
        <begin position="1"/>
        <end position="28"/>
    </location>
</feature>
<dbReference type="SMART" id="SM00894">
    <property type="entry name" value="Excalibur"/>
    <property type="match status" value="1"/>
</dbReference>
<proteinExistence type="predicted"/>
<gene>
    <name evidence="3" type="ORF">E3T55_09205</name>
</gene>
<dbReference type="Pfam" id="PF07510">
    <property type="entry name" value="GmrSD_C"/>
    <property type="match status" value="1"/>
</dbReference>
<evidence type="ECO:0000256" key="1">
    <source>
        <dbReference type="SAM" id="SignalP"/>
    </source>
</evidence>
<dbReference type="InterPro" id="IPR011089">
    <property type="entry name" value="GmrSD_C"/>
</dbReference>
<organism evidence="3 4">
    <name type="scientific">Cryobacterium frigoriphilum</name>
    <dbReference type="NCBI Taxonomy" id="1259150"/>
    <lineage>
        <taxon>Bacteria</taxon>
        <taxon>Bacillati</taxon>
        <taxon>Actinomycetota</taxon>
        <taxon>Actinomycetes</taxon>
        <taxon>Micrococcales</taxon>
        <taxon>Microbacteriaceae</taxon>
        <taxon>Cryobacterium</taxon>
    </lineage>
</organism>
<dbReference type="PANTHER" id="PTHR24094">
    <property type="entry name" value="SECRETED PROTEIN"/>
    <property type="match status" value="1"/>
</dbReference>
<evidence type="ECO:0000313" key="3">
    <source>
        <dbReference type="EMBL" id="TFD50573.1"/>
    </source>
</evidence>
<keyword evidence="4" id="KW-1185">Reference proteome</keyword>
<dbReference type="Pfam" id="PF05901">
    <property type="entry name" value="Excalibur"/>
    <property type="match status" value="1"/>
</dbReference>
<dbReference type="OrthoDB" id="5196645at2"/>
<feature type="chain" id="PRO_5020277291" evidence="1">
    <location>
        <begin position="29"/>
        <end position="285"/>
    </location>
</feature>
<protein>
    <submittedName>
        <fullName evidence="3">DUF1524 domain-containing protein</fullName>
    </submittedName>
</protein>